<gene>
    <name evidence="1" type="ORF">ZOSMA_132G00480</name>
</gene>
<keyword evidence="2" id="KW-1185">Reference proteome</keyword>
<comment type="caution">
    <text evidence="1">The sequence shown here is derived from an EMBL/GenBank/DDBJ whole genome shotgun (WGS) entry which is preliminary data.</text>
</comment>
<reference evidence="2" key="1">
    <citation type="journal article" date="2016" name="Nature">
        <title>The genome of the seagrass Zostera marina reveals angiosperm adaptation to the sea.</title>
        <authorList>
            <person name="Olsen J.L."/>
            <person name="Rouze P."/>
            <person name="Verhelst B."/>
            <person name="Lin Y.-C."/>
            <person name="Bayer T."/>
            <person name="Collen J."/>
            <person name="Dattolo E."/>
            <person name="De Paoli E."/>
            <person name="Dittami S."/>
            <person name="Maumus F."/>
            <person name="Michel G."/>
            <person name="Kersting A."/>
            <person name="Lauritano C."/>
            <person name="Lohaus R."/>
            <person name="Toepel M."/>
            <person name="Tonon T."/>
            <person name="Vanneste K."/>
            <person name="Amirebrahimi M."/>
            <person name="Brakel J."/>
            <person name="Bostroem C."/>
            <person name="Chovatia M."/>
            <person name="Grimwood J."/>
            <person name="Jenkins J.W."/>
            <person name="Jueterbock A."/>
            <person name="Mraz A."/>
            <person name="Stam W.T."/>
            <person name="Tice H."/>
            <person name="Bornberg-Bauer E."/>
            <person name="Green P.J."/>
            <person name="Pearson G.A."/>
            <person name="Procaccini G."/>
            <person name="Duarte C.M."/>
            <person name="Schmutz J."/>
            <person name="Reusch T.B.H."/>
            <person name="Van de Peer Y."/>
        </authorList>
    </citation>
    <scope>NUCLEOTIDE SEQUENCE [LARGE SCALE GENOMIC DNA]</scope>
    <source>
        <strain evidence="2">cv. Finnish</strain>
    </source>
</reference>
<name>A0A0K9Q1E5_ZOSMR</name>
<organism evidence="1 2">
    <name type="scientific">Zostera marina</name>
    <name type="common">Eelgrass</name>
    <dbReference type="NCBI Taxonomy" id="29655"/>
    <lineage>
        <taxon>Eukaryota</taxon>
        <taxon>Viridiplantae</taxon>
        <taxon>Streptophyta</taxon>
        <taxon>Embryophyta</taxon>
        <taxon>Tracheophyta</taxon>
        <taxon>Spermatophyta</taxon>
        <taxon>Magnoliopsida</taxon>
        <taxon>Liliopsida</taxon>
        <taxon>Zosteraceae</taxon>
        <taxon>Zostera</taxon>
    </lineage>
</organism>
<dbReference type="AlphaFoldDB" id="A0A0K9Q1E5"/>
<evidence type="ECO:0000313" key="1">
    <source>
        <dbReference type="EMBL" id="KMZ74280.1"/>
    </source>
</evidence>
<accession>A0A0K9Q1E5</accession>
<dbReference type="SUPFAM" id="SSF57938">
    <property type="entry name" value="DnaJ/Hsp40 cysteine-rich domain"/>
    <property type="match status" value="1"/>
</dbReference>
<dbReference type="InterPro" id="IPR036410">
    <property type="entry name" value="HSP_DnaJ_Cys-rich_dom_sf"/>
</dbReference>
<dbReference type="PANTHER" id="PTHR15852:SF66">
    <property type="entry name" value="OS09G0423700 PROTEIN"/>
    <property type="match status" value="1"/>
</dbReference>
<proteinExistence type="predicted"/>
<protein>
    <submittedName>
        <fullName evidence="1">Uncharacterized protein</fullName>
    </submittedName>
</protein>
<dbReference type="EMBL" id="LFYR01000379">
    <property type="protein sequence ID" value="KMZ74280.1"/>
    <property type="molecule type" value="Genomic_DNA"/>
</dbReference>
<dbReference type="OrthoDB" id="535916at2759"/>
<dbReference type="STRING" id="29655.A0A0K9Q1E5"/>
<dbReference type="PANTHER" id="PTHR15852">
    <property type="entry name" value="PLASTID TRANSCRIPTIONALLY ACTIVE PROTEIN"/>
    <property type="match status" value="1"/>
</dbReference>
<sequence>MSLVDQQFEMSIVFRSFTTSFLQASGSNLSSSFFTTTSDSDCFSFVVGTDARGRRKKRPNSGWIGIRTSMVDSPYEKGSVSGFAKRIEQAWLISQQPRPVKCSSCKSKGHVDCGWCKGTGFFIIGDSMLCEVPSRNTTCVICAGKGYARCSDCKGTGFRAKWLEEPPIESGR</sequence>
<dbReference type="Proteomes" id="UP000036987">
    <property type="component" value="Unassembled WGS sequence"/>
</dbReference>
<evidence type="ECO:0000313" key="2">
    <source>
        <dbReference type="Proteomes" id="UP000036987"/>
    </source>
</evidence>